<feature type="compositionally biased region" description="Low complexity" evidence="1">
    <location>
        <begin position="62"/>
        <end position="74"/>
    </location>
</feature>
<name>A0A0G4FPG3_9ALVE</name>
<organism evidence="2">
    <name type="scientific">Chromera velia CCMP2878</name>
    <dbReference type="NCBI Taxonomy" id="1169474"/>
    <lineage>
        <taxon>Eukaryota</taxon>
        <taxon>Sar</taxon>
        <taxon>Alveolata</taxon>
        <taxon>Colpodellida</taxon>
        <taxon>Chromeraceae</taxon>
        <taxon>Chromera</taxon>
    </lineage>
</organism>
<feature type="region of interest" description="Disordered" evidence="1">
    <location>
        <begin position="50"/>
        <end position="129"/>
    </location>
</feature>
<dbReference type="AlphaFoldDB" id="A0A0G4FPG3"/>
<feature type="region of interest" description="Disordered" evidence="1">
    <location>
        <begin position="305"/>
        <end position="324"/>
    </location>
</feature>
<protein>
    <submittedName>
        <fullName evidence="2">Uncharacterized protein</fullName>
    </submittedName>
</protein>
<gene>
    <name evidence="2" type="ORF">Cvel_18092</name>
</gene>
<feature type="compositionally biased region" description="Basic and acidic residues" evidence="1">
    <location>
        <begin position="285"/>
        <end position="299"/>
    </location>
</feature>
<sequence length="551" mass="59780">MEEFQLGVDATVEVSRVQRFPLPLSVQYLSAKVRRTNPWGPYADGTVAQTTQTETHRGGGVQTATDTVAATPPDGQDRGESKGPGEPTRQPPTHPTANTEPQGTERQGVPNPRGPNGGSGEGNASGGQRAATIERILAVSPNRGTLTAAEADNLMQDAYGCTRQTDTPRPSQATFWEKAHRIAVTTTPSGWYALPRRSTGRRFVLGLTKIIQQLRQNTITSDVVMGFLDLLLRRDQRVKGGAQVWQLIEHRLDQWDRGEEGVKALLTEALRLSERATAMRQSPPRKSEEQEKAAGLDETRRFRTMVQGGEIRRGTRGLTGREKGGVLEAGDEFVKKGKTYQVGTVLEEKHPAPTLPHTDGLEFPEDGTLPFLENLLITPCDVVLLARRMQGSAGPSGFDSANLRAALLSYGRESSQLCNEIAKLATDMSNTVMEWRQIRALMGGRLVALDKCPGVRPVGIGLGIGEALRRLIGKAVMTETREDLETLCDVDQLCSGLAGALEGGVYAMRHLWDTLDREAGTNPSKAFGTLLIDDVNAFNAANRTTASGTRV</sequence>
<evidence type="ECO:0000256" key="1">
    <source>
        <dbReference type="SAM" id="MobiDB-lite"/>
    </source>
</evidence>
<dbReference type="VEuPathDB" id="CryptoDB:Cvel_18092"/>
<accession>A0A0G4FPG3</accession>
<dbReference type="EMBL" id="CDMZ01000532">
    <property type="protein sequence ID" value="CEM16299.1"/>
    <property type="molecule type" value="Genomic_DNA"/>
</dbReference>
<feature type="compositionally biased region" description="Gly residues" evidence="1">
    <location>
        <begin position="115"/>
        <end position="125"/>
    </location>
</feature>
<dbReference type="PhylomeDB" id="A0A0G4FPG3"/>
<reference evidence="2" key="1">
    <citation type="submission" date="2014-11" db="EMBL/GenBank/DDBJ databases">
        <authorList>
            <person name="Otto D Thomas"/>
            <person name="Naeem Raeece"/>
        </authorList>
    </citation>
    <scope>NUCLEOTIDE SEQUENCE</scope>
</reference>
<proteinExistence type="predicted"/>
<feature type="compositionally biased region" description="Polar residues" evidence="1">
    <location>
        <begin position="95"/>
        <end position="105"/>
    </location>
</feature>
<evidence type="ECO:0000313" key="2">
    <source>
        <dbReference type="EMBL" id="CEM16299.1"/>
    </source>
</evidence>
<feature type="region of interest" description="Disordered" evidence="1">
    <location>
        <begin position="275"/>
        <end position="299"/>
    </location>
</feature>